<dbReference type="RefSeq" id="WP_305974177.1">
    <property type="nucleotide sequence ID" value="NZ_JAPJDZ010000007.1"/>
</dbReference>
<dbReference type="Proteomes" id="UP001231109">
    <property type="component" value="Unassembled WGS sequence"/>
</dbReference>
<evidence type="ECO:0000313" key="2">
    <source>
        <dbReference type="EMBL" id="MDP5135230.1"/>
    </source>
</evidence>
<sequence length="83" mass="9409">MRLGLSLLFLLSVPALGAVQFSQAECQALNTERLDIRKQLRQPYTAEQGEQLQARQKKLLQLLKHHCKKPVKAPPANELPRLP</sequence>
<keyword evidence="3" id="KW-1185">Reference proteome</keyword>
<protein>
    <submittedName>
        <fullName evidence="2">Uncharacterized protein</fullName>
    </submittedName>
</protein>
<reference evidence="2 3" key="1">
    <citation type="submission" date="2022-11" db="EMBL/GenBank/DDBJ databases">
        <title>Viruses from the air-sea interface of a natural surface slick.</title>
        <authorList>
            <person name="Rahlff J."/>
            <person name="Holmfeldt K."/>
        </authorList>
    </citation>
    <scope>NUCLEOTIDE SEQUENCE [LARGE SCALE GENOMIC DNA]</scope>
    <source>
        <strain evidence="2 3">SMS4</strain>
    </source>
</reference>
<accession>A0ABT9HVS1</accession>
<evidence type="ECO:0000313" key="3">
    <source>
        <dbReference type="Proteomes" id="UP001231109"/>
    </source>
</evidence>
<name>A0ABT9HVS1_9GAMM</name>
<proteinExistence type="predicted"/>
<evidence type="ECO:0000256" key="1">
    <source>
        <dbReference type="SAM" id="SignalP"/>
    </source>
</evidence>
<organism evidence="2 3">
    <name type="scientific">Rheinheimera baltica</name>
    <dbReference type="NCBI Taxonomy" id="67576"/>
    <lineage>
        <taxon>Bacteria</taxon>
        <taxon>Pseudomonadati</taxon>
        <taxon>Pseudomonadota</taxon>
        <taxon>Gammaproteobacteria</taxon>
        <taxon>Chromatiales</taxon>
        <taxon>Chromatiaceae</taxon>
        <taxon>Rheinheimera</taxon>
    </lineage>
</organism>
<feature type="chain" id="PRO_5045645144" evidence="1">
    <location>
        <begin position="18"/>
        <end position="83"/>
    </location>
</feature>
<keyword evidence="1" id="KW-0732">Signal</keyword>
<dbReference type="EMBL" id="JAPJDZ010000007">
    <property type="protein sequence ID" value="MDP5135230.1"/>
    <property type="molecule type" value="Genomic_DNA"/>
</dbReference>
<gene>
    <name evidence="2" type="ORF">ORJ04_04610</name>
</gene>
<feature type="signal peptide" evidence="1">
    <location>
        <begin position="1"/>
        <end position="17"/>
    </location>
</feature>
<comment type="caution">
    <text evidence="2">The sequence shown here is derived from an EMBL/GenBank/DDBJ whole genome shotgun (WGS) entry which is preliminary data.</text>
</comment>